<evidence type="ECO:0000313" key="1">
    <source>
        <dbReference type="EMBL" id="KAK7413136.1"/>
    </source>
</evidence>
<accession>A0ABR1GWF6</accession>
<protein>
    <submittedName>
        <fullName evidence="1">Uncharacterized protein</fullName>
    </submittedName>
</protein>
<keyword evidence="2" id="KW-1185">Reference proteome</keyword>
<dbReference type="Proteomes" id="UP001498476">
    <property type="component" value="Unassembled WGS sequence"/>
</dbReference>
<proteinExistence type="predicted"/>
<sequence>MQPAAHIEVSVAIAPIQETIHEILTRPNPIVTNAVARANRNVLGATWVDISLDNITPWGDFTYDNITHAFGDILDIALDKEDTEERRDPVHVRRVPDVRALGPGYFFRILSRPIAEGSRVLGLRLDSPLAAVGTGEDQTVCFGPSYVRCGLAFFFDQPVQTYLVTSGIKVSNAWISDDLMGANNEDEHVLAPISQVATYAQACRTRYTFVLTDEEFVAVRISCDRGRSYKAEWKAIPWNASGENTLTIGIAMWALVMMALNPRHRGVRSPQRTLPLNLWWRYYDAAGRVYYRHHLSLRRRRDLPDGAVSEDGPSA</sequence>
<dbReference type="EMBL" id="JAZAVJ010000139">
    <property type="protein sequence ID" value="KAK7413136.1"/>
    <property type="molecule type" value="Genomic_DNA"/>
</dbReference>
<evidence type="ECO:0000313" key="2">
    <source>
        <dbReference type="Proteomes" id="UP001498476"/>
    </source>
</evidence>
<comment type="caution">
    <text evidence="1">The sequence shown here is derived from an EMBL/GenBank/DDBJ whole genome shotgun (WGS) entry which is preliminary data.</text>
</comment>
<gene>
    <name evidence="1" type="ORF">QQX98_008022</name>
</gene>
<reference evidence="1 2" key="1">
    <citation type="journal article" date="2025" name="Microbiol. Resour. Announc.">
        <title>Draft genome sequences for Neonectria magnoliae and Neonectria punicea, canker pathogens of Liriodendron tulipifera and Acer saccharum in West Virginia.</title>
        <authorList>
            <person name="Petronek H.M."/>
            <person name="Kasson M.T."/>
            <person name="Metheny A.M."/>
            <person name="Stauder C.M."/>
            <person name="Lovett B."/>
            <person name="Lynch S.C."/>
            <person name="Garnas J.R."/>
            <person name="Kasson L.R."/>
            <person name="Stajich J.E."/>
        </authorList>
    </citation>
    <scope>NUCLEOTIDE SEQUENCE [LARGE SCALE GENOMIC DNA]</scope>
    <source>
        <strain evidence="1 2">NRRL 64653</strain>
    </source>
</reference>
<organism evidence="1 2">
    <name type="scientific">Neonectria punicea</name>
    <dbReference type="NCBI Taxonomy" id="979145"/>
    <lineage>
        <taxon>Eukaryota</taxon>
        <taxon>Fungi</taxon>
        <taxon>Dikarya</taxon>
        <taxon>Ascomycota</taxon>
        <taxon>Pezizomycotina</taxon>
        <taxon>Sordariomycetes</taxon>
        <taxon>Hypocreomycetidae</taxon>
        <taxon>Hypocreales</taxon>
        <taxon>Nectriaceae</taxon>
        <taxon>Neonectria</taxon>
    </lineage>
</organism>
<name>A0ABR1GWF6_9HYPO</name>